<reference evidence="3" key="2">
    <citation type="submission" date="2023-05" db="EMBL/GenBank/DDBJ databases">
        <authorList>
            <consortium name="Lawrence Berkeley National Laboratory"/>
            <person name="Steindorff A."/>
            <person name="Hensen N."/>
            <person name="Bonometti L."/>
            <person name="Westerberg I."/>
            <person name="Brannstrom I.O."/>
            <person name="Guillou S."/>
            <person name="Cros-Aarteil S."/>
            <person name="Calhoun S."/>
            <person name="Haridas S."/>
            <person name="Kuo A."/>
            <person name="Mondo S."/>
            <person name="Pangilinan J."/>
            <person name="Riley R."/>
            <person name="Labutti K."/>
            <person name="Andreopoulos B."/>
            <person name="Lipzen A."/>
            <person name="Chen C."/>
            <person name="Yanf M."/>
            <person name="Daum C."/>
            <person name="Ng V."/>
            <person name="Clum A."/>
            <person name="Ohm R."/>
            <person name="Martin F."/>
            <person name="Silar P."/>
            <person name="Natvig D."/>
            <person name="Lalanne C."/>
            <person name="Gautier V."/>
            <person name="Ament-Velasquez S.L."/>
            <person name="Kruys A."/>
            <person name="Hutchinson M.I."/>
            <person name="Powell A.J."/>
            <person name="Barry K."/>
            <person name="Miller A.N."/>
            <person name="Grigoriev I.V."/>
            <person name="Debuchy R."/>
            <person name="Gladieux P."/>
            <person name="Thoren M.H."/>
            <person name="Johannesson H."/>
        </authorList>
    </citation>
    <scope>NUCLEOTIDE SEQUENCE</scope>
    <source>
        <strain evidence="3">CBS 315.58</strain>
    </source>
</reference>
<dbReference type="PANTHER" id="PTHR24193:SF121">
    <property type="entry name" value="ADA2A-CONTAINING COMPLEX COMPONENT 3, ISOFORM D"/>
    <property type="match status" value="1"/>
</dbReference>
<dbReference type="GO" id="GO:0005634">
    <property type="term" value="C:nucleus"/>
    <property type="evidence" value="ECO:0007669"/>
    <property type="project" value="TreeGrafter"/>
</dbReference>
<evidence type="ECO:0000313" key="4">
    <source>
        <dbReference type="Proteomes" id="UP001303160"/>
    </source>
</evidence>
<evidence type="ECO:0008006" key="5">
    <source>
        <dbReference type="Google" id="ProtNLM"/>
    </source>
</evidence>
<protein>
    <recommendedName>
        <fullName evidence="5">Ankyrin repeat protein</fullName>
    </recommendedName>
</protein>
<keyword evidence="1" id="KW-0677">Repeat</keyword>
<proteinExistence type="predicted"/>
<accession>A0AAN7AXE5</accession>
<dbReference type="InterPro" id="IPR050663">
    <property type="entry name" value="Ankyrin-SOCS_Box"/>
</dbReference>
<dbReference type="SUPFAM" id="SSF48403">
    <property type="entry name" value="Ankyrin repeat"/>
    <property type="match status" value="1"/>
</dbReference>
<dbReference type="Proteomes" id="UP001303160">
    <property type="component" value="Unassembled WGS sequence"/>
</dbReference>
<dbReference type="Gene3D" id="1.25.40.20">
    <property type="entry name" value="Ankyrin repeat-containing domain"/>
    <property type="match status" value="1"/>
</dbReference>
<dbReference type="GO" id="GO:0045944">
    <property type="term" value="P:positive regulation of transcription by RNA polymerase II"/>
    <property type="evidence" value="ECO:0007669"/>
    <property type="project" value="TreeGrafter"/>
</dbReference>
<dbReference type="AlphaFoldDB" id="A0AAN7AXE5"/>
<dbReference type="InterPro" id="IPR002110">
    <property type="entry name" value="Ankyrin_rpt"/>
</dbReference>
<sequence>MEEPRKLSPAASIPLDIALEIADHFTTAQQYNTFAMLSHGFYHLFNRRLYRFNMTKQATSAAGWACSNGNIRTLERLKEHGAAFPHHLIHRALDAPDEYHIPVMSFLLANGVDIDCEVYHQEKRYFDYDFSDHDLRSDPWGHSCGNPECREMLRLFRLPGYAWTPLSLAIRRGHTKSAIWLIKQGVSIHNWVPRALTVLRLAVYEGNQAMVRYIIQHGLEEVRGSDGTPILHYALHCKIERRGMIELLLELGADNKSEIDRRSPLTYAVNHGKFTEASQLFATHTRLEIKPGDDDSYSIGGKTDFLRGIIKATLYWGDLRARDVLRCPSVWLSEKHAVFVQCVGLLSLEPGWGDALLRAAITHWAWIPTATMAMILDNLPPKTKPWSDIGGIRDFYLPGLQMEVAIMVFRDCHATMAFVPEIVEEIMNGRRIRTRRTKATASTCATTTSTVIESNLPVGTALDITDVEGIGLSDDLNQRYGDMMKLLLDHGDGLKLDLILSTKEGFWLTVLDYSTHDRLGGFIIDTLLEEATEKNWSGRKEEAMSETLLELLLRSVARYNTSGAKVGPIRHDLYKGETAKVLMKRGAVIDDWENCGEYEDEIRGLYESLKKEVKAGDV</sequence>
<organism evidence="3 4">
    <name type="scientific">Triangularia verruculosa</name>
    <dbReference type="NCBI Taxonomy" id="2587418"/>
    <lineage>
        <taxon>Eukaryota</taxon>
        <taxon>Fungi</taxon>
        <taxon>Dikarya</taxon>
        <taxon>Ascomycota</taxon>
        <taxon>Pezizomycotina</taxon>
        <taxon>Sordariomycetes</taxon>
        <taxon>Sordariomycetidae</taxon>
        <taxon>Sordariales</taxon>
        <taxon>Podosporaceae</taxon>
        <taxon>Triangularia</taxon>
    </lineage>
</organism>
<keyword evidence="2" id="KW-0040">ANK repeat</keyword>
<dbReference type="GO" id="GO:0000976">
    <property type="term" value="F:transcription cis-regulatory region binding"/>
    <property type="evidence" value="ECO:0007669"/>
    <property type="project" value="TreeGrafter"/>
</dbReference>
<reference evidence="3" key="1">
    <citation type="journal article" date="2023" name="Mol. Phylogenet. Evol.">
        <title>Genome-scale phylogeny and comparative genomics of the fungal order Sordariales.</title>
        <authorList>
            <person name="Hensen N."/>
            <person name="Bonometti L."/>
            <person name="Westerberg I."/>
            <person name="Brannstrom I.O."/>
            <person name="Guillou S."/>
            <person name="Cros-Aarteil S."/>
            <person name="Calhoun S."/>
            <person name="Haridas S."/>
            <person name="Kuo A."/>
            <person name="Mondo S."/>
            <person name="Pangilinan J."/>
            <person name="Riley R."/>
            <person name="LaButti K."/>
            <person name="Andreopoulos B."/>
            <person name="Lipzen A."/>
            <person name="Chen C."/>
            <person name="Yan M."/>
            <person name="Daum C."/>
            <person name="Ng V."/>
            <person name="Clum A."/>
            <person name="Steindorff A."/>
            <person name="Ohm R.A."/>
            <person name="Martin F."/>
            <person name="Silar P."/>
            <person name="Natvig D.O."/>
            <person name="Lalanne C."/>
            <person name="Gautier V."/>
            <person name="Ament-Velasquez S.L."/>
            <person name="Kruys A."/>
            <person name="Hutchinson M.I."/>
            <person name="Powell A.J."/>
            <person name="Barry K."/>
            <person name="Miller A.N."/>
            <person name="Grigoriev I.V."/>
            <person name="Debuchy R."/>
            <person name="Gladieux P."/>
            <person name="Hiltunen Thoren M."/>
            <person name="Johannesson H."/>
        </authorList>
    </citation>
    <scope>NUCLEOTIDE SEQUENCE</scope>
    <source>
        <strain evidence="3">CBS 315.58</strain>
    </source>
</reference>
<dbReference type="EMBL" id="MU863914">
    <property type="protein sequence ID" value="KAK4200845.1"/>
    <property type="molecule type" value="Genomic_DNA"/>
</dbReference>
<dbReference type="PANTHER" id="PTHR24193">
    <property type="entry name" value="ANKYRIN REPEAT PROTEIN"/>
    <property type="match status" value="1"/>
</dbReference>
<dbReference type="InterPro" id="IPR036770">
    <property type="entry name" value="Ankyrin_rpt-contain_sf"/>
</dbReference>
<evidence type="ECO:0000313" key="3">
    <source>
        <dbReference type="EMBL" id="KAK4200845.1"/>
    </source>
</evidence>
<keyword evidence="4" id="KW-1185">Reference proteome</keyword>
<comment type="caution">
    <text evidence="3">The sequence shown here is derived from an EMBL/GenBank/DDBJ whole genome shotgun (WGS) entry which is preliminary data.</text>
</comment>
<dbReference type="SMART" id="SM00248">
    <property type="entry name" value="ANK"/>
    <property type="match status" value="5"/>
</dbReference>
<evidence type="ECO:0000256" key="1">
    <source>
        <dbReference type="ARBA" id="ARBA00022737"/>
    </source>
</evidence>
<gene>
    <name evidence="3" type="ORF">QBC40DRAFT_264721</name>
</gene>
<dbReference type="Pfam" id="PF12796">
    <property type="entry name" value="Ank_2"/>
    <property type="match status" value="1"/>
</dbReference>
<evidence type="ECO:0000256" key="2">
    <source>
        <dbReference type="ARBA" id="ARBA00023043"/>
    </source>
</evidence>
<name>A0AAN7AXE5_9PEZI</name>